<feature type="domain" description="HTTM-like" evidence="6">
    <location>
        <begin position="8"/>
        <end position="268"/>
    </location>
</feature>
<feature type="transmembrane region" description="Helical" evidence="5">
    <location>
        <begin position="66"/>
        <end position="87"/>
    </location>
</feature>
<evidence type="ECO:0000256" key="4">
    <source>
        <dbReference type="ARBA" id="ARBA00023136"/>
    </source>
</evidence>
<dbReference type="SMART" id="SM00752">
    <property type="entry name" value="HTTM"/>
    <property type="match status" value="1"/>
</dbReference>
<dbReference type="GO" id="GO:0012505">
    <property type="term" value="C:endomembrane system"/>
    <property type="evidence" value="ECO:0007669"/>
    <property type="project" value="UniProtKB-SubCell"/>
</dbReference>
<feature type="transmembrane region" description="Helical" evidence="5">
    <location>
        <begin position="206"/>
        <end position="239"/>
    </location>
</feature>
<dbReference type="EMBL" id="LRPB01000012">
    <property type="protein sequence ID" value="KYG84705.1"/>
    <property type="molecule type" value="Genomic_DNA"/>
</dbReference>
<evidence type="ECO:0000256" key="2">
    <source>
        <dbReference type="ARBA" id="ARBA00022692"/>
    </source>
</evidence>
<keyword evidence="4 5" id="KW-0472">Membrane</keyword>
<evidence type="ECO:0000256" key="5">
    <source>
        <dbReference type="SAM" id="Phobius"/>
    </source>
</evidence>
<dbReference type="RefSeq" id="WP_062300602.1">
    <property type="nucleotide sequence ID" value="NZ_LRPB01000012.1"/>
</dbReference>
<evidence type="ECO:0000256" key="1">
    <source>
        <dbReference type="ARBA" id="ARBA00004127"/>
    </source>
</evidence>
<evidence type="ECO:0000256" key="3">
    <source>
        <dbReference type="ARBA" id="ARBA00022989"/>
    </source>
</evidence>
<dbReference type="InterPro" id="IPR011020">
    <property type="entry name" value="HTTM-like"/>
</dbReference>
<keyword evidence="3 5" id="KW-1133">Transmembrane helix</keyword>
<dbReference type="AlphaFoldDB" id="A0A150Y1H8"/>
<gene>
    <name evidence="7" type="ORF">AWW67_01285</name>
</gene>
<keyword evidence="2 5" id="KW-0812">Transmembrane</keyword>
<comment type="subcellular location">
    <subcellularLocation>
        <location evidence="1">Endomembrane system</location>
        <topology evidence="1">Multi-pass membrane protein</topology>
    </subcellularLocation>
</comment>
<accession>A0A150Y1H8</accession>
<evidence type="ECO:0000313" key="8">
    <source>
        <dbReference type="Proteomes" id="UP000075663"/>
    </source>
</evidence>
<comment type="caution">
    <text evidence="7">The sequence shown here is derived from an EMBL/GenBank/DDBJ whole genome shotgun (WGS) entry which is preliminary data.</text>
</comment>
<protein>
    <recommendedName>
        <fullName evidence="6">HTTM-like domain-containing protein</fullName>
    </recommendedName>
</protein>
<sequence>MLFSDLNSTLLAIAKIASIGIIINSIEQLSRRRFFQSNHLFSWSTISRFRSSLAHAKFIFPLLSKLLDYPNVLWLIIARILAAIVLFCFSNNYWLSSMAIWWIYISGLLLFNIRVIIRTGYSVFLQAIFVTLSLQRLVPNSELTELFCIWAIAIQCCLVYFENGITKLKEVEWRNGKAILRVLNNPIYISSISNWSVFKNHKFNRLLSWSVIMFELTFPLALFGGNIGLIVLLSLGFTFHLINSWALGLGTFFWVFIAAYPAIIYCNRWLVEYL</sequence>
<proteinExistence type="predicted"/>
<evidence type="ECO:0000313" key="7">
    <source>
        <dbReference type="EMBL" id="KYG84705.1"/>
    </source>
</evidence>
<feature type="transmembrane region" description="Helical" evidence="5">
    <location>
        <begin position="93"/>
        <end position="113"/>
    </location>
</feature>
<dbReference type="STRING" id="1914963.AWW67_01285"/>
<feature type="transmembrane region" description="Helical" evidence="5">
    <location>
        <begin position="6"/>
        <end position="26"/>
    </location>
</feature>
<evidence type="ECO:0000259" key="6">
    <source>
        <dbReference type="SMART" id="SM00752"/>
    </source>
</evidence>
<feature type="transmembrane region" description="Helical" evidence="5">
    <location>
        <begin position="245"/>
        <end position="266"/>
    </location>
</feature>
<dbReference type="Proteomes" id="UP000075663">
    <property type="component" value="Unassembled WGS sequence"/>
</dbReference>
<reference evidence="7 8" key="1">
    <citation type="submission" date="2016-01" db="EMBL/GenBank/DDBJ databases">
        <title>Genome sequencing of Roseivirga seohaensis SW-152.</title>
        <authorList>
            <person name="Selvaratnam C."/>
            <person name="Thevarajoo S."/>
            <person name="Goh K.M."/>
            <person name="Ee R."/>
            <person name="Chan K.-G."/>
            <person name="Chong C.S."/>
        </authorList>
    </citation>
    <scope>NUCLEOTIDE SEQUENCE [LARGE SCALE GENOMIC DNA]</scope>
    <source>
        <strain evidence="7 8">SW-152</strain>
    </source>
</reference>
<name>A0A150Y1H8_9BACT</name>
<organism evidence="7 8">
    <name type="scientific">Roseivirga seohaensis</name>
    <dbReference type="NCBI Taxonomy" id="1914963"/>
    <lineage>
        <taxon>Bacteria</taxon>
        <taxon>Pseudomonadati</taxon>
        <taxon>Bacteroidota</taxon>
        <taxon>Cytophagia</taxon>
        <taxon>Cytophagales</taxon>
        <taxon>Roseivirgaceae</taxon>
        <taxon>Roseivirga</taxon>
    </lineage>
</organism>